<dbReference type="GO" id="GO:0008948">
    <property type="term" value="F:oxaloacetate decarboxylase activity"/>
    <property type="evidence" value="ECO:0007669"/>
    <property type="project" value="TreeGrafter"/>
</dbReference>
<proteinExistence type="predicted"/>
<gene>
    <name evidence="3" type="ORF">CTheo_6590</name>
</gene>
<dbReference type="PANTHER" id="PTHR33254:SF4">
    <property type="entry name" value="4-HYDROXY-4-METHYL-2-OXOGLUTARATE ALDOLASE 3-RELATED"/>
    <property type="match status" value="1"/>
</dbReference>
<dbReference type="SUPFAM" id="SSF89562">
    <property type="entry name" value="RraA-like"/>
    <property type="match status" value="1"/>
</dbReference>
<keyword evidence="4" id="KW-1185">Reference proteome</keyword>
<dbReference type="AlphaFoldDB" id="A0A5N5QF90"/>
<dbReference type="Proteomes" id="UP000383932">
    <property type="component" value="Unassembled WGS sequence"/>
</dbReference>
<dbReference type="GO" id="GO:0047443">
    <property type="term" value="F:4-hydroxy-4-methyl-2-oxoglutarate aldolase activity"/>
    <property type="evidence" value="ECO:0007669"/>
    <property type="project" value="TreeGrafter"/>
</dbReference>
<feature type="binding site" evidence="1">
    <location>
        <position position="217"/>
    </location>
    <ligand>
        <name>substrate</name>
    </ligand>
</feature>
<dbReference type="InterPro" id="IPR005493">
    <property type="entry name" value="RraA/RraA-like"/>
</dbReference>
<comment type="caution">
    <text evidence="3">The sequence shown here is derived from an EMBL/GenBank/DDBJ whole genome shotgun (WGS) entry which is preliminary data.</text>
</comment>
<evidence type="ECO:0000256" key="1">
    <source>
        <dbReference type="PIRSR" id="PIRSR605493-1"/>
    </source>
</evidence>
<reference evidence="3 4" key="1">
    <citation type="journal article" date="2019" name="Fungal Biol. Biotechnol.">
        <title>Draft genome sequence of fastidious pathogen Ceratobasidium theobromae, which causes vascular-streak dieback in Theobroma cacao.</title>
        <authorList>
            <person name="Ali S.S."/>
            <person name="Asman A."/>
            <person name="Shao J."/>
            <person name="Firmansyah A.P."/>
            <person name="Susilo A.W."/>
            <person name="Rosmana A."/>
            <person name="McMahon P."/>
            <person name="Junaid M."/>
            <person name="Guest D."/>
            <person name="Kheng T.Y."/>
            <person name="Meinhardt L.W."/>
            <person name="Bailey B.A."/>
        </authorList>
    </citation>
    <scope>NUCLEOTIDE SEQUENCE [LARGE SCALE GENOMIC DNA]</scope>
    <source>
        <strain evidence="3 4">CT2</strain>
    </source>
</reference>
<evidence type="ECO:0000256" key="2">
    <source>
        <dbReference type="SAM" id="MobiDB-lite"/>
    </source>
</evidence>
<sequence>MADHSFNVLIWDSAQPERDARVRPNTRVPNFPRVARQQPDPRPASAPAQLSTIALSPAPSTPLSLSRSDIYPSSNPYHTRESPPPNARTFLIDELGRFSTSEISDALIKLGLGHDARNAPVQHGGYIPDIHMLSPSPGDTVGQNTRVYGYAYTIKMVRGDDPLALAPATQFIDAVPAGSVVVISAPPNVESAAWDGHMTARAQSRNVRGVVVGGRTRDLVEHRASGFPVFAQGHSSIGQSPFAHVSELNVPITILPRPDFESCFESIFAAVEIHPGDMIVADIDGVVCVPPNLVGSVLDVCRYLKQVNERRMADIQQGGSVQQVGDMWLCKTGDESHGEVKDGDID</sequence>
<keyword evidence="1" id="KW-0460">Magnesium</keyword>
<organism evidence="3 4">
    <name type="scientific">Ceratobasidium theobromae</name>
    <dbReference type="NCBI Taxonomy" id="1582974"/>
    <lineage>
        <taxon>Eukaryota</taxon>
        <taxon>Fungi</taxon>
        <taxon>Dikarya</taxon>
        <taxon>Basidiomycota</taxon>
        <taxon>Agaricomycotina</taxon>
        <taxon>Agaricomycetes</taxon>
        <taxon>Cantharellales</taxon>
        <taxon>Ceratobasidiaceae</taxon>
        <taxon>Ceratobasidium</taxon>
    </lineage>
</organism>
<protein>
    <submittedName>
        <fullName evidence="3">Uncharacterized protein</fullName>
    </submittedName>
</protein>
<name>A0A5N5QF90_9AGAM</name>
<dbReference type="GO" id="GO:0046872">
    <property type="term" value="F:metal ion binding"/>
    <property type="evidence" value="ECO:0007669"/>
    <property type="project" value="UniProtKB-KW"/>
</dbReference>
<dbReference type="PANTHER" id="PTHR33254">
    <property type="entry name" value="4-HYDROXY-4-METHYL-2-OXOGLUTARATE ALDOLASE 3-RELATED"/>
    <property type="match status" value="1"/>
</dbReference>
<dbReference type="OrthoDB" id="1476984at2759"/>
<feature type="binding site" evidence="1">
    <location>
        <position position="218"/>
    </location>
    <ligand>
        <name>Mg(2+)</name>
        <dbReference type="ChEBI" id="CHEBI:18420"/>
    </ligand>
</feature>
<evidence type="ECO:0000313" key="3">
    <source>
        <dbReference type="EMBL" id="KAB5589967.1"/>
    </source>
</evidence>
<dbReference type="InterPro" id="IPR036704">
    <property type="entry name" value="RraA/RraA-like_sf"/>
</dbReference>
<comment type="cofactor">
    <cofactor evidence="1">
        <name>Mg(2+)</name>
        <dbReference type="ChEBI" id="CHEBI:18420"/>
    </cofactor>
</comment>
<feature type="compositionally biased region" description="Low complexity" evidence="2">
    <location>
        <begin position="55"/>
        <end position="68"/>
    </location>
</feature>
<keyword evidence="1" id="KW-0479">Metal-binding</keyword>
<dbReference type="Pfam" id="PF03737">
    <property type="entry name" value="RraA-like"/>
    <property type="match status" value="1"/>
</dbReference>
<dbReference type="EMBL" id="SSOP01000211">
    <property type="protein sequence ID" value="KAB5589967.1"/>
    <property type="molecule type" value="Genomic_DNA"/>
</dbReference>
<accession>A0A5N5QF90</accession>
<feature type="region of interest" description="Disordered" evidence="2">
    <location>
        <begin position="17"/>
        <end position="86"/>
    </location>
</feature>
<evidence type="ECO:0000313" key="4">
    <source>
        <dbReference type="Proteomes" id="UP000383932"/>
    </source>
</evidence>
<dbReference type="CDD" id="cd16841">
    <property type="entry name" value="RraA_family"/>
    <property type="match status" value="1"/>
</dbReference>
<dbReference type="Gene3D" id="3.50.30.40">
    <property type="entry name" value="Ribonuclease E inhibitor RraA/RraA-like"/>
    <property type="match status" value="1"/>
</dbReference>